<name>A0A6A5JY01_9PLEO</name>
<keyword evidence="3" id="KW-1185">Reference proteome</keyword>
<dbReference type="EMBL" id="ML975424">
    <property type="protein sequence ID" value="KAF1829785.1"/>
    <property type="molecule type" value="Genomic_DNA"/>
</dbReference>
<evidence type="ECO:0000256" key="1">
    <source>
        <dbReference type="SAM" id="MobiDB-lite"/>
    </source>
</evidence>
<gene>
    <name evidence="2" type="ORF">BDW02DRAFT_583386</name>
</gene>
<accession>A0A6A5JY01</accession>
<feature type="region of interest" description="Disordered" evidence="1">
    <location>
        <begin position="77"/>
        <end position="102"/>
    </location>
</feature>
<dbReference type="AlphaFoldDB" id="A0A6A5JY01"/>
<reference evidence="2" key="1">
    <citation type="submission" date="2020-01" db="EMBL/GenBank/DDBJ databases">
        <authorList>
            <consortium name="DOE Joint Genome Institute"/>
            <person name="Haridas S."/>
            <person name="Albert R."/>
            <person name="Binder M."/>
            <person name="Bloem J."/>
            <person name="Labutti K."/>
            <person name="Salamov A."/>
            <person name="Andreopoulos B."/>
            <person name="Baker S.E."/>
            <person name="Barry K."/>
            <person name="Bills G."/>
            <person name="Bluhm B.H."/>
            <person name="Cannon C."/>
            <person name="Castanera R."/>
            <person name="Culley D.E."/>
            <person name="Daum C."/>
            <person name="Ezra D."/>
            <person name="Gonzalez J.B."/>
            <person name="Henrissat B."/>
            <person name="Kuo A."/>
            <person name="Liang C."/>
            <person name="Lipzen A."/>
            <person name="Lutzoni F."/>
            <person name="Magnuson J."/>
            <person name="Mondo S."/>
            <person name="Nolan M."/>
            <person name="Ohm R."/>
            <person name="Pangilinan J."/>
            <person name="Park H.-J."/>
            <person name="Ramirez L."/>
            <person name="Alfaro M."/>
            <person name="Sun H."/>
            <person name="Tritt A."/>
            <person name="Yoshinaga Y."/>
            <person name="Zwiers L.-H."/>
            <person name="Turgeon B.G."/>
            <person name="Goodwin S.B."/>
            <person name="Spatafora J.W."/>
            <person name="Crous P.W."/>
            <person name="Grigoriev I.V."/>
        </authorList>
    </citation>
    <scope>NUCLEOTIDE SEQUENCE</scope>
    <source>
        <strain evidence="2">P77</strain>
    </source>
</reference>
<evidence type="ECO:0000313" key="2">
    <source>
        <dbReference type="EMBL" id="KAF1829785.1"/>
    </source>
</evidence>
<sequence length="102" mass="11700">MNAISLTRRKSNLKKAKETLEDTIEISSTKEVSSRDESNDKVVAKEVLITRTSRKITKKVTRKLLKKPTELEILNVTKDLPPKNTQKKRKPLQLKKPLLYAS</sequence>
<evidence type="ECO:0000313" key="3">
    <source>
        <dbReference type="Proteomes" id="UP000800040"/>
    </source>
</evidence>
<proteinExistence type="predicted"/>
<organism evidence="2 3">
    <name type="scientific">Decorospora gaudefroyi</name>
    <dbReference type="NCBI Taxonomy" id="184978"/>
    <lineage>
        <taxon>Eukaryota</taxon>
        <taxon>Fungi</taxon>
        <taxon>Dikarya</taxon>
        <taxon>Ascomycota</taxon>
        <taxon>Pezizomycotina</taxon>
        <taxon>Dothideomycetes</taxon>
        <taxon>Pleosporomycetidae</taxon>
        <taxon>Pleosporales</taxon>
        <taxon>Pleosporineae</taxon>
        <taxon>Pleosporaceae</taxon>
        <taxon>Decorospora</taxon>
    </lineage>
</organism>
<protein>
    <submittedName>
        <fullName evidence="2">Uncharacterized protein</fullName>
    </submittedName>
</protein>
<dbReference type="Proteomes" id="UP000800040">
    <property type="component" value="Unassembled WGS sequence"/>
</dbReference>